<dbReference type="AlphaFoldDB" id="A0A1W1XWR2"/>
<reference evidence="1 2" key="1">
    <citation type="submission" date="2017-04" db="EMBL/GenBank/DDBJ databases">
        <authorList>
            <person name="Afonso C.L."/>
            <person name="Miller P.J."/>
            <person name="Scott M.A."/>
            <person name="Spackman E."/>
            <person name="Goraichik I."/>
            <person name="Dimitrov K.M."/>
            <person name="Suarez D.L."/>
            <person name="Swayne D.E."/>
        </authorList>
    </citation>
    <scope>NUCLEOTIDE SEQUENCE [LARGE SCALE GENOMIC DNA]</scope>
    <source>
        <strain evidence="1 2">DSM 13146</strain>
    </source>
</reference>
<dbReference type="OrthoDB" id="5292904at2"/>
<keyword evidence="2" id="KW-1185">Reference proteome</keyword>
<evidence type="ECO:0000313" key="2">
    <source>
        <dbReference type="Proteomes" id="UP000192783"/>
    </source>
</evidence>
<accession>A0A1W1XWR2</accession>
<gene>
    <name evidence="1" type="ORF">SAMN02746041_03226</name>
</gene>
<dbReference type="Gene3D" id="3.90.1530.10">
    <property type="entry name" value="Conserved hypothetical protein from pyrococcus furiosus pfu- 392566-001, ParB domain"/>
    <property type="match status" value="1"/>
</dbReference>
<dbReference type="SUPFAM" id="SSF110849">
    <property type="entry name" value="ParB/Sulfiredoxin"/>
    <property type="match status" value="1"/>
</dbReference>
<name>A0A1W1XWR2_9BACT</name>
<dbReference type="Proteomes" id="UP000192783">
    <property type="component" value="Unassembled WGS sequence"/>
</dbReference>
<proteinExistence type="predicted"/>
<dbReference type="InterPro" id="IPR036086">
    <property type="entry name" value="ParB/Sulfiredoxin_sf"/>
</dbReference>
<evidence type="ECO:0000313" key="1">
    <source>
        <dbReference type="EMBL" id="SMC28305.1"/>
    </source>
</evidence>
<dbReference type="EMBL" id="FWXF01000031">
    <property type="protein sequence ID" value="SMC28305.1"/>
    <property type="molecule type" value="Genomic_DNA"/>
</dbReference>
<dbReference type="STRING" id="1121390.SAMN02746041_03226"/>
<organism evidence="1 2">
    <name type="scientific">Desulfacinum hydrothermale DSM 13146</name>
    <dbReference type="NCBI Taxonomy" id="1121390"/>
    <lineage>
        <taxon>Bacteria</taxon>
        <taxon>Pseudomonadati</taxon>
        <taxon>Thermodesulfobacteriota</taxon>
        <taxon>Syntrophobacteria</taxon>
        <taxon>Syntrophobacterales</taxon>
        <taxon>Syntrophobacteraceae</taxon>
        <taxon>Desulfacinum</taxon>
    </lineage>
</organism>
<sequence length="157" mass="17625">MQLKMIPLRDIRPVKTYSPKDPAVQVLVVRIRKVGFLNPLIVDNNKNILDGDKRYAALVAMYGQDWTAPVVVVGALGEKDSMAVRALLNTPLKFAEDDLSVFIDPYLDALRSAFLQRLDMEILLEHEASHRESSVSLRAIKQELHALADDEEDVPFG</sequence>
<dbReference type="RefSeq" id="WP_084059104.1">
    <property type="nucleotide sequence ID" value="NZ_FWXF01000031.1"/>
</dbReference>
<protein>
    <submittedName>
        <fullName evidence="1">ParB-like nuclease domain-containing protein</fullName>
    </submittedName>
</protein>